<name>A0AAD5UFD5_9FUNG</name>
<evidence type="ECO:0000256" key="5">
    <source>
        <dbReference type="SAM" id="Phobius"/>
    </source>
</evidence>
<comment type="caution">
    <text evidence="7">The sequence shown here is derived from an EMBL/GenBank/DDBJ whole genome shotgun (WGS) entry which is preliminary data.</text>
</comment>
<evidence type="ECO:0000256" key="3">
    <source>
        <dbReference type="ARBA" id="ARBA00022989"/>
    </source>
</evidence>
<dbReference type="InterPro" id="IPR009644">
    <property type="entry name" value="FKTN/MNN4/W02B3.4-1"/>
</dbReference>
<evidence type="ECO:0000259" key="6">
    <source>
        <dbReference type="Pfam" id="PF04991"/>
    </source>
</evidence>
<evidence type="ECO:0000256" key="2">
    <source>
        <dbReference type="ARBA" id="ARBA00022692"/>
    </source>
</evidence>
<comment type="subcellular location">
    <subcellularLocation>
        <location evidence="1">Membrane</location>
        <topology evidence="1">Single-pass membrane protein</topology>
    </subcellularLocation>
</comment>
<dbReference type="GO" id="GO:0009100">
    <property type="term" value="P:glycoprotein metabolic process"/>
    <property type="evidence" value="ECO:0007669"/>
    <property type="project" value="UniProtKB-ARBA"/>
</dbReference>
<evidence type="ECO:0000313" key="7">
    <source>
        <dbReference type="EMBL" id="KAJ3253805.1"/>
    </source>
</evidence>
<keyword evidence="4 5" id="KW-0472">Membrane</keyword>
<protein>
    <recommendedName>
        <fullName evidence="6">LicD/FKTN/FKRP nucleotidyltransferase domain-containing protein</fullName>
    </recommendedName>
</protein>
<dbReference type="GO" id="GO:0016020">
    <property type="term" value="C:membrane"/>
    <property type="evidence" value="ECO:0007669"/>
    <property type="project" value="UniProtKB-SubCell"/>
</dbReference>
<dbReference type="InterPro" id="IPR007074">
    <property type="entry name" value="LicD/FKTN/FKRP_NTP_transf"/>
</dbReference>
<evidence type="ECO:0000256" key="1">
    <source>
        <dbReference type="ARBA" id="ARBA00004167"/>
    </source>
</evidence>
<dbReference type="Pfam" id="PF04991">
    <property type="entry name" value="LicD"/>
    <property type="match status" value="1"/>
</dbReference>
<keyword evidence="3 5" id="KW-1133">Transmembrane helix</keyword>
<dbReference type="EMBL" id="JADGKB010000100">
    <property type="protein sequence ID" value="KAJ3253805.1"/>
    <property type="molecule type" value="Genomic_DNA"/>
</dbReference>
<feature type="domain" description="LicD/FKTN/FKRP nucleotidyltransferase" evidence="6">
    <location>
        <begin position="125"/>
        <end position="235"/>
    </location>
</feature>
<dbReference type="Proteomes" id="UP001210925">
    <property type="component" value="Unassembled WGS sequence"/>
</dbReference>
<evidence type="ECO:0000256" key="4">
    <source>
        <dbReference type="ARBA" id="ARBA00023136"/>
    </source>
</evidence>
<proteinExistence type="predicted"/>
<evidence type="ECO:0000313" key="8">
    <source>
        <dbReference type="Proteomes" id="UP001210925"/>
    </source>
</evidence>
<dbReference type="AlphaFoldDB" id="A0AAD5UFD5"/>
<organism evidence="7 8">
    <name type="scientific">Boothiomyces macroporosus</name>
    <dbReference type="NCBI Taxonomy" id="261099"/>
    <lineage>
        <taxon>Eukaryota</taxon>
        <taxon>Fungi</taxon>
        <taxon>Fungi incertae sedis</taxon>
        <taxon>Chytridiomycota</taxon>
        <taxon>Chytridiomycota incertae sedis</taxon>
        <taxon>Chytridiomycetes</taxon>
        <taxon>Rhizophydiales</taxon>
        <taxon>Terramycetaceae</taxon>
        <taxon>Boothiomyces</taxon>
    </lineage>
</organism>
<dbReference type="PANTHER" id="PTHR15407:SF28">
    <property type="entry name" value="RIBITOL-5-PHOSPHATE TRANSFERASE FKTN"/>
    <property type="match status" value="1"/>
</dbReference>
<dbReference type="PANTHER" id="PTHR15407">
    <property type="entry name" value="FUKUTIN-RELATED"/>
    <property type="match status" value="1"/>
</dbReference>
<accession>A0AAD5UFD5</accession>
<keyword evidence="2 5" id="KW-0812">Transmembrane</keyword>
<reference evidence="7" key="1">
    <citation type="submission" date="2020-05" db="EMBL/GenBank/DDBJ databases">
        <title>Phylogenomic resolution of chytrid fungi.</title>
        <authorList>
            <person name="Stajich J.E."/>
            <person name="Amses K."/>
            <person name="Simmons R."/>
            <person name="Seto K."/>
            <person name="Myers J."/>
            <person name="Bonds A."/>
            <person name="Quandt C.A."/>
            <person name="Barry K."/>
            <person name="Liu P."/>
            <person name="Grigoriev I."/>
            <person name="Longcore J.E."/>
            <person name="James T.Y."/>
        </authorList>
    </citation>
    <scope>NUCLEOTIDE SEQUENCE</scope>
    <source>
        <strain evidence="7">PLAUS21</strain>
    </source>
</reference>
<sequence length="251" mass="29789">MYLLPTLRRSRCIFISSSVILNLAVLYVFGFFETDNNFEVEVFSTQQPILIQPYQSDVTLTGCGPECVVQYQVLPPDQQHTFTKWERKKNPEGYPFEIPLGTRLLPTLQSFVEPPTTLAQNKDLKYFYEDEKIHHLDSRFSGGYEDHKQKLLIIHELFKNWGKQDNNVIDARFIDTRNGHFIDITGVSEYRRFLSCKTPRYYNYEQLFPLVRTTFEGIPTWRPNQYQKVLQREYRDKPYYKVHFANSELCV</sequence>
<feature type="transmembrane region" description="Helical" evidence="5">
    <location>
        <begin position="12"/>
        <end position="32"/>
    </location>
</feature>
<gene>
    <name evidence="7" type="ORF">HK103_000329</name>
</gene>
<keyword evidence="8" id="KW-1185">Reference proteome</keyword>